<dbReference type="AlphaFoldDB" id="A0A066X4H5"/>
<evidence type="ECO:0000256" key="1">
    <source>
        <dbReference type="SAM" id="SignalP"/>
    </source>
</evidence>
<keyword evidence="3" id="KW-1185">Reference proteome</keyword>
<evidence type="ECO:0000313" key="3">
    <source>
        <dbReference type="Proteomes" id="UP000027238"/>
    </source>
</evidence>
<feature type="chain" id="PRO_5001629764" evidence="1">
    <location>
        <begin position="27"/>
        <end position="124"/>
    </location>
</feature>
<dbReference type="HOGENOM" id="CLU_2003788_0_0_1"/>
<dbReference type="EMBL" id="JMSE01001190">
    <property type="protein sequence ID" value="KDN63847.1"/>
    <property type="molecule type" value="Genomic_DNA"/>
</dbReference>
<reference evidence="3" key="1">
    <citation type="journal article" date="2014" name="Genome Announc.">
        <title>Draft genome sequence of Colletotrichum sublineola, a destructive pathogen of cultivated sorghum.</title>
        <authorList>
            <person name="Baroncelli R."/>
            <person name="Sanz-Martin J.M."/>
            <person name="Rech G.E."/>
            <person name="Sukno S.A."/>
            <person name="Thon M.R."/>
        </authorList>
    </citation>
    <scope>NUCLEOTIDE SEQUENCE [LARGE SCALE GENOMIC DNA]</scope>
    <source>
        <strain evidence="3">TX430BB</strain>
    </source>
</reference>
<protein>
    <submittedName>
        <fullName evidence="2">Uncharacterized protein</fullName>
    </submittedName>
</protein>
<organism evidence="2 3">
    <name type="scientific">Colletotrichum sublineola</name>
    <name type="common">Sorghum anthracnose fungus</name>
    <dbReference type="NCBI Taxonomy" id="1173701"/>
    <lineage>
        <taxon>Eukaryota</taxon>
        <taxon>Fungi</taxon>
        <taxon>Dikarya</taxon>
        <taxon>Ascomycota</taxon>
        <taxon>Pezizomycotina</taxon>
        <taxon>Sordariomycetes</taxon>
        <taxon>Hypocreomycetidae</taxon>
        <taxon>Glomerellales</taxon>
        <taxon>Glomerellaceae</taxon>
        <taxon>Colletotrichum</taxon>
        <taxon>Colletotrichum graminicola species complex</taxon>
    </lineage>
</organism>
<gene>
    <name evidence="2" type="ORF">CSUB01_12159</name>
</gene>
<evidence type="ECO:0000313" key="2">
    <source>
        <dbReference type="EMBL" id="KDN63847.1"/>
    </source>
</evidence>
<name>A0A066X4H5_COLSU</name>
<sequence length="124" mass="12732">MFPNLTAMKFSAFAFSASSLILPALAAPAPAPAAGAPVAPFTILCATAMPSDSLSSSDIQSVIDNNRAALDLEGNISNETAVNCVTNDGRIPTTQPGVQLTYQNAHNDQAQVPAGDNAVICSRE</sequence>
<keyword evidence="1" id="KW-0732">Signal</keyword>
<comment type="caution">
    <text evidence="2">The sequence shown here is derived from an EMBL/GenBank/DDBJ whole genome shotgun (WGS) entry which is preliminary data.</text>
</comment>
<accession>A0A066X4H5</accession>
<proteinExistence type="predicted"/>
<dbReference type="Proteomes" id="UP000027238">
    <property type="component" value="Unassembled WGS sequence"/>
</dbReference>
<feature type="signal peptide" evidence="1">
    <location>
        <begin position="1"/>
        <end position="26"/>
    </location>
</feature>